<organism evidence="2">
    <name type="scientific">freshwater metagenome</name>
    <dbReference type="NCBI Taxonomy" id="449393"/>
    <lineage>
        <taxon>unclassified sequences</taxon>
        <taxon>metagenomes</taxon>
        <taxon>ecological metagenomes</taxon>
    </lineage>
</organism>
<protein>
    <submittedName>
        <fullName evidence="2">Unannotated protein</fullName>
    </submittedName>
</protein>
<dbReference type="EMBL" id="CAEZXK010000001">
    <property type="protein sequence ID" value="CAB4677409.1"/>
    <property type="molecule type" value="Genomic_DNA"/>
</dbReference>
<feature type="compositionally biased region" description="Basic and acidic residues" evidence="1">
    <location>
        <begin position="48"/>
        <end position="60"/>
    </location>
</feature>
<feature type="compositionally biased region" description="Basic and acidic residues" evidence="1">
    <location>
        <begin position="1"/>
        <end position="10"/>
    </location>
</feature>
<proteinExistence type="predicted"/>
<evidence type="ECO:0000313" key="2">
    <source>
        <dbReference type="EMBL" id="CAB4677409.1"/>
    </source>
</evidence>
<evidence type="ECO:0000256" key="1">
    <source>
        <dbReference type="SAM" id="MobiDB-lite"/>
    </source>
</evidence>
<sequence>MLNRAERDGIFSEVRPSNPLLEQLAGPIAPPPAQEDLDFGDSRGGGRGGDRGRSGGRDGGRGGYQGNRGGGRPGGRDGGRGGDRKFGDKKRSFDRSR</sequence>
<feature type="compositionally biased region" description="Gly residues" evidence="1">
    <location>
        <begin position="61"/>
        <end position="73"/>
    </location>
</feature>
<feature type="region of interest" description="Disordered" evidence="1">
    <location>
        <begin position="1"/>
        <end position="97"/>
    </location>
</feature>
<dbReference type="AlphaFoldDB" id="A0A6J6MUN7"/>
<name>A0A6J6MUN7_9ZZZZ</name>
<gene>
    <name evidence="2" type="ORF">UFOPK2370_00001</name>
</gene>
<reference evidence="2" key="1">
    <citation type="submission" date="2020-05" db="EMBL/GenBank/DDBJ databases">
        <authorList>
            <person name="Chiriac C."/>
            <person name="Salcher M."/>
            <person name="Ghai R."/>
            <person name="Kavagutti S V."/>
        </authorList>
    </citation>
    <scope>NUCLEOTIDE SEQUENCE</scope>
</reference>
<feature type="compositionally biased region" description="Basic and acidic residues" evidence="1">
    <location>
        <begin position="74"/>
        <end position="97"/>
    </location>
</feature>
<accession>A0A6J6MUN7</accession>